<keyword evidence="1" id="KW-1133">Transmembrane helix</keyword>
<feature type="transmembrane region" description="Helical" evidence="1">
    <location>
        <begin position="99"/>
        <end position="118"/>
    </location>
</feature>
<dbReference type="GeneID" id="101847113"/>
<sequence length="294" mass="33830">MCTLRREPFEVAGDGWDDSGEVCDSEVQRYNKQARGEYEKLMMEFEFRCERSAAMYYSEAAGLNAWVFYVVLAGAVGAGIVSLYQFLNAVVGLQLLSNTTLYIALFIVCLCVGCLAGTEKLQPFMKERQQLYISAAATWQKLAMRTRSYRIQMDNPKYGSEKYAEFYNDLIKAREAVCAKVCSSQAHYEKFLEPETLFRRLWKKQELYRKFLELQDQGPSDPEDLQEAETLWTTLMKQKRVMFGCCCFVLCMILSVPCLFFGYGSMLGNFFVSIVDYENVGEQVHRYSDISSPR</sequence>
<reference evidence="3" key="1">
    <citation type="submission" date="2025-08" db="UniProtKB">
        <authorList>
            <consortium name="RefSeq"/>
        </authorList>
    </citation>
    <scope>IDENTIFICATION</scope>
</reference>
<dbReference type="Proteomes" id="UP000694888">
    <property type="component" value="Unplaced"/>
</dbReference>
<keyword evidence="2" id="KW-1185">Reference proteome</keyword>
<evidence type="ECO:0000256" key="1">
    <source>
        <dbReference type="SAM" id="Phobius"/>
    </source>
</evidence>
<evidence type="ECO:0000313" key="3">
    <source>
        <dbReference type="RefSeq" id="XP_012938626.1"/>
    </source>
</evidence>
<proteinExistence type="predicted"/>
<gene>
    <name evidence="3" type="primary">LOC101847113</name>
</gene>
<feature type="transmembrane region" description="Helical" evidence="1">
    <location>
        <begin position="66"/>
        <end position="87"/>
    </location>
</feature>
<keyword evidence="1" id="KW-0472">Membrane</keyword>
<keyword evidence="1" id="KW-0812">Transmembrane</keyword>
<evidence type="ECO:0000313" key="2">
    <source>
        <dbReference type="Proteomes" id="UP000694888"/>
    </source>
</evidence>
<dbReference type="RefSeq" id="XP_012938626.1">
    <property type="nucleotide sequence ID" value="XM_013083172.2"/>
</dbReference>
<organism evidence="2 3">
    <name type="scientific">Aplysia californica</name>
    <name type="common">California sea hare</name>
    <dbReference type="NCBI Taxonomy" id="6500"/>
    <lineage>
        <taxon>Eukaryota</taxon>
        <taxon>Metazoa</taxon>
        <taxon>Spiralia</taxon>
        <taxon>Lophotrochozoa</taxon>
        <taxon>Mollusca</taxon>
        <taxon>Gastropoda</taxon>
        <taxon>Heterobranchia</taxon>
        <taxon>Euthyneura</taxon>
        <taxon>Tectipleura</taxon>
        <taxon>Aplysiida</taxon>
        <taxon>Aplysioidea</taxon>
        <taxon>Aplysiidae</taxon>
        <taxon>Aplysia</taxon>
    </lineage>
</organism>
<protein>
    <submittedName>
        <fullName evidence="3">Uncharacterized protein LOC101847113</fullName>
    </submittedName>
</protein>
<name>A0ABM1A101_APLCA</name>
<feature type="transmembrane region" description="Helical" evidence="1">
    <location>
        <begin position="241"/>
        <end position="263"/>
    </location>
</feature>
<accession>A0ABM1A101</accession>